<sequence length="188" mass="20689">MWRVLLPKNQSHLTVVPLRQNDVLLARSPFDQLDQFSARQPDHHRGGAGWSAGHYREASADSHSADVPLRQTRAQRNAGSLGLAVGGSKGMVQAFLRVCCRLVGGRLCLHDTSILHGQTGARHCDKLSGHDGHKQTRGSHYTDRNVDCYDADHAAVPATLLRDLDTYTTSARSFRFSRKLKDSLAPGQ</sequence>
<evidence type="ECO:0000313" key="2">
    <source>
        <dbReference type="Proteomes" id="UP000075880"/>
    </source>
</evidence>
<keyword evidence="2" id="KW-1185">Reference proteome</keyword>
<organism evidence="1 2">
    <name type="scientific">Anopheles atroparvus</name>
    <name type="common">European mosquito</name>
    <dbReference type="NCBI Taxonomy" id="41427"/>
    <lineage>
        <taxon>Eukaryota</taxon>
        <taxon>Metazoa</taxon>
        <taxon>Ecdysozoa</taxon>
        <taxon>Arthropoda</taxon>
        <taxon>Hexapoda</taxon>
        <taxon>Insecta</taxon>
        <taxon>Pterygota</taxon>
        <taxon>Neoptera</taxon>
        <taxon>Endopterygota</taxon>
        <taxon>Diptera</taxon>
        <taxon>Nematocera</taxon>
        <taxon>Culicoidea</taxon>
        <taxon>Culicidae</taxon>
        <taxon>Anophelinae</taxon>
        <taxon>Anopheles</taxon>
    </lineage>
</organism>
<reference evidence="1" key="1">
    <citation type="submission" date="2024-04" db="UniProtKB">
        <authorList>
            <consortium name="EnsemblMetazoa"/>
        </authorList>
    </citation>
    <scope>IDENTIFICATION</scope>
    <source>
        <strain evidence="1">EBRO</strain>
    </source>
</reference>
<accession>A0AAG5D7F1</accession>
<proteinExistence type="predicted"/>
<protein>
    <submittedName>
        <fullName evidence="1">Uncharacterized protein</fullName>
    </submittedName>
</protein>
<evidence type="ECO:0000313" key="1">
    <source>
        <dbReference type="EnsemblMetazoa" id="ENSAATROPP006568"/>
    </source>
</evidence>
<name>A0AAG5D7F1_ANOAO</name>
<dbReference type="EnsemblMetazoa" id="ENSAATROPT007337">
    <property type="protein sequence ID" value="ENSAATROPP006568"/>
    <property type="gene ID" value="ENSAATROPG005973"/>
</dbReference>
<dbReference type="AlphaFoldDB" id="A0AAG5D7F1"/>
<dbReference type="Proteomes" id="UP000075880">
    <property type="component" value="Unassembled WGS sequence"/>
</dbReference>